<reference evidence="5 6" key="1">
    <citation type="submission" date="2019-03" db="EMBL/GenBank/DDBJ databases">
        <title>Genomic Encyclopedia of Type Strains, Phase IV (KMG-IV): sequencing the most valuable type-strain genomes for metagenomic binning, comparative biology and taxonomic classification.</title>
        <authorList>
            <person name="Goeker M."/>
        </authorList>
    </citation>
    <scope>NUCLEOTIDE SEQUENCE [LARGE SCALE GENOMIC DNA]</scope>
    <source>
        <strain evidence="5 6">DSM 100556</strain>
    </source>
</reference>
<evidence type="ECO:0000256" key="2">
    <source>
        <dbReference type="ARBA" id="ARBA00023134"/>
    </source>
</evidence>
<keyword evidence="1 3" id="KW-0547">Nucleotide-binding</keyword>
<dbReference type="GO" id="GO:0019843">
    <property type="term" value="F:rRNA binding"/>
    <property type="evidence" value="ECO:0007669"/>
    <property type="project" value="UniProtKB-KW"/>
</dbReference>
<comment type="function">
    <text evidence="3">A 50S ribosomal subunit assembly protein with GTPase activity, required for 50S subunit assembly at low temperatures, may also play a role in translation. Binds GTP and analogs. Binds the 70S ribosome between the 30S and 50S subunits, in a similar position as ribosome-bound EF-G; it contacts a number of ribosomal proteins, both rRNAs and the A-site tRNA.</text>
</comment>
<dbReference type="Gene3D" id="2.40.50.250">
    <property type="entry name" value="bipa protein"/>
    <property type="match status" value="1"/>
</dbReference>
<dbReference type="Pfam" id="PF03144">
    <property type="entry name" value="GTP_EFTU_D2"/>
    <property type="match status" value="1"/>
</dbReference>
<dbReference type="Pfam" id="PF00009">
    <property type="entry name" value="GTP_EFTU"/>
    <property type="match status" value="1"/>
</dbReference>
<evidence type="ECO:0000313" key="5">
    <source>
        <dbReference type="EMBL" id="TCL58920.1"/>
    </source>
</evidence>
<name>A0A4R1R0S8_9FIRM</name>
<dbReference type="Pfam" id="PF21018">
    <property type="entry name" value="BipA_C"/>
    <property type="match status" value="1"/>
</dbReference>
<dbReference type="PROSITE" id="PS00301">
    <property type="entry name" value="G_TR_1"/>
    <property type="match status" value="1"/>
</dbReference>
<dbReference type="SUPFAM" id="SSF50447">
    <property type="entry name" value="Translation proteins"/>
    <property type="match status" value="1"/>
</dbReference>
<dbReference type="PANTHER" id="PTHR42908:SF8">
    <property type="entry name" value="TR-TYPE G DOMAIN-CONTAINING PROTEIN"/>
    <property type="match status" value="1"/>
</dbReference>
<dbReference type="GO" id="GO:0005525">
    <property type="term" value="F:GTP binding"/>
    <property type="evidence" value="ECO:0007669"/>
    <property type="project" value="UniProtKB-UniRule"/>
</dbReference>
<dbReference type="Gene3D" id="3.30.70.240">
    <property type="match status" value="1"/>
</dbReference>
<dbReference type="CDD" id="cd03691">
    <property type="entry name" value="BipA_TypA_II"/>
    <property type="match status" value="1"/>
</dbReference>
<evidence type="ECO:0000259" key="4">
    <source>
        <dbReference type="PROSITE" id="PS51722"/>
    </source>
</evidence>
<dbReference type="Gene3D" id="2.40.30.10">
    <property type="entry name" value="Translation factors"/>
    <property type="match status" value="1"/>
</dbReference>
<organism evidence="5 6">
    <name type="scientific">Kineothrix alysoides</name>
    <dbReference type="NCBI Taxonomy" id="1469948"/>
    <lineage>
        <taxon>Bacteria</taxon>
        <taxon>Bacillati</taxon>
        <taxon>Bacillota</taxon>
        <taxon>Clostridia</taxon>
        <taxon>Lachnospirales</taxon>
        <taxon>Lachnospiraceae</taxon>
        <taxon>Kineothrix</taxon>
    </lineage>
</organism>
<dbReference type="InterPro" id="IPR006298">
    <property type="entry name" value="BipA"/>
</dbReference>
<dbReference type="InterPro" id="IPR035651">
    <property type="entry name" value="BipA_V"/>
</dbReference>
<dbReference type="InterPro" id="IPR047041">
    <property type="entry name" value="BipA_GTP-bd_dom"/>
</dbReference>
<keyword evidence="3" id="KW-0963">Cytoplasm</keyword>
<feature type="binding site" evidence="3">
    <location>
        <begin position="131"/>
        <end position="134"/>
    </location>
    <ligand>
        <name>GTP</name>
        <dbReference type="ChEBI" id="CHEBI:37565"/>
    </ligand>
</feature>
<keyword evidence="3" id="KW-0699">rRNA-binding</keyword>
<dbReference type="InterPro" id="IPR031157">
    <property type="entry name" value="G_TR_CS"/>
</dbReference>
<proteinExistence type="inferred from homology"/>
<dbReference type="RefSeq" id="WP_031390498.1">
    <property type="nucleotide sequence ID" value="NZ_JPNB01000001.1"/>
</dbReference>
<dbReference type="GO" id="GO:1990904">
    <property type="term" value="C:ribonucleoprotein complex"/>
    <property type="evidence" value="ECO:0007669"/>
    <property type="project" value="TreeGrafter"/>
</dbReference>
<dbReference type="FunFam" id="3.30.70.870:FF:000003">
    <property type="entry name" value="GTP-binding protein TypA"/>
    <property type="match status" value="1"/>
</dbReference>
<dbReference type="SUPFAM" id="SSF54980">
    <property type="entry name" value="EF-G C-terminal domain-like"/>
    <property type="match status" value="2"/>
</dbReference>
<keyword evidence="2 3" id="KW-0342">GTP-binding</keyword>
<protein>
    <recommendedName>
        <fullName evidence="3">Large ribosomal subunit assembly factor BipA</fullName>
        <ecNumber evidence="3">3.6.5.-</ecNumber>
    </recommendedName>
    <alternativeName>
        <fullName evidence="3">GTP-binding protein BipA</fullName>
    </alternativeName>
</protein>
<dbReference type="FunFam" id="3.30.70.240:FF:000002">
    <property type="entry name" value="GTP-binding protein TypA"/>
    <property type="match status" value="1"/>
</dbReference>
<keyword evidence="3" id="KW-0690">Ribosome biogenesis</keyword>
<dbReference type="InterPro" id="IPR042116">
    <property type="entry name" value="TypA/BipA_C"/>
</dbReference>
<comment type="subcellular location">
    <subcellularLocation>
        <location evidence="3">Cytoplasm</location>
    </subcellularLocation>
    <text evidence="3">Binds to ribosomes.</text>
</comment>
<dbReference type="InterPro" id="IPR047042">
    <property type="entry name" value="BipA_II"/>
</dbReference>
<keyword evidence="3" id="KW-0694">RNA-binding</keyword>
<evidence type="ECO:0000256" key="1">
    <source>
        <dbReference type="ARBA" id="ARBA00022741"/>
    </source>
</evidence>
<evidence type="ECO:0000313" key="6">
    <source>
        <dbReference type="Proteomes" id="UP000295718"/>
    </source>
</evidence>
<dbReference type="EC" id="3.6.5.-" evidence="3"/>
<dbReference type="PROSITE" id="PS51722">
    <property type="entry name" value="G_TR_2"/>
    <property type="match status" value="1"/>
</dbReference>
<dbReference type="CDD" id="cd16263">
    <property type="entry name" value="BipA_III"/>
    <property type="match status" value="1"/>
</dbReference>
<feature type="binding site" evidence="3">
    <location>
        <begin position="18"/>
        <end position="23"/>
    </location>
    <ligand>
        <name>GTP</name>
        <dbReference type="ChEBI" id="CHEBI:37565"/>
    </ligand>
</feature>
<dbReference type="AlphaFoldDB" id="A0A4R1R0S8"/>
<dbReference type="InterPro" id="IPR035647">
    <property type="entry name" value="EFG_III/V"/>
</dbReference>
<sequence length="609" mass="67472">MKQNRDDVRNVAIIAHVDHGKTTLVDELLKQSGVFRENQAVAERVMDSNDIERERGITILSKNTAVTYRDTKINIIDTPGHADFGGEVERVLKMVNGVILVVDAFEGAMPQTKFVLKKALELQLPVIVCINKIDRPEARPREVIDEVLELFIDLDANEDQLDCPFVFASAKTGIASMDIDQKGTDMIPLFETILNYIPAPIGDPDAGTQVLISTIDYNEYVGRIGVGKVDNGTVKVNQEVVIVNHHDPDKLKKVKISKLYEFDGLSKIEIKEAGIGSIVAISGIADIHIGDTLCSLEAPVPIAFQKISEPTIAMHFIVNDSPLAGKEGKYITSRHLRDRLFRELNTDVSLRVEETSTTEAFKVSGRGELHLSVLIENMRREGFEFAVSKAEVLYKTDEAGKKMEPMELAYIDVPEEFSGTVIEKLSQRKGELITMGVASGGYTRLEFSIPARGLIGYRGEFMTDTKGNGIMNSVFNGYGPFKGDIQYRKQGSLIAFETGEAITYGLFNAQERGLLFIGPGEKVYAGMVIGQNGRGEDIELNVCKKKQLTNTRSSSADEALRLTPPKILSLEQALEFIDTDELLEVTPSSLRIRKKILDPTMRKRASMKQ</sequence>
<dbReference type="FunFam" id="3.40.50.300:FF:000055">
    <property type="entry name" value="GTP-binding protein TypA"/>
    <property type="match status" value="1"/>
</dbReference>
<comment type="subunit">
    <text evidence="3">Monomer.</text>
</comment>
<dbReference type="SUPFAM" id="SSF52540">
    <property type="entry name" value="P-loop containing nucleoside triphosphate hydrolases"/>
    <property type="match status" value="1"/>
</dbReference>
<dbReference type="EMBL" id="SLUO01000005">
    <property type="protein sequence ID" value="TCL58920.1"/>
    <property type="molecule type" value="Genomic_DNA"/>
</dbReference>
<dbReference type="NCBIfam" id="TIGR00231">
    <property type="entry name" value="small_GTP"/>
    <property type="match status" value="1"/>
</dbReference>
<dbReference type="Gene3D" id="3.30.70.870">
    <property type="entry name" value="Elongation Factor G (Translational Gtpase), domain 3"/>
    <property type="match status" value="1"/>
</dbReference>
<dbReference type="GO" id="GO:0000027">
    <property type="term" value="P:ribosomal large subunit assembly"/>
    <property type="evidence" value="ECO:0007669"/>
    <property type="project" value="UniProtKB-UniRule"/>
</dbReference>
<keyword evidence="6" id="KW-1185">Reference proteome</keyword>
<dbReference type="InterPro" id="IPR009000">
    <property type="entry name" value="Transl_B-barrel_sf"/>
</dbReference>
<dbReference type="GO" id="GO:0000049">
    <property type="term" value="F:tRNA binding"/>
    <property type="evidence" value="ECO:0007669"/>
    <property type="project" value="UniProtKB-KW"/>
</dbReference>
<dbReference type="GO" id="GO:0005829">
    <property type="term" value="C:cytosol"/>
    <property type="evidence" value="ECO:0007669"/>
    <property type="project" value="TreeGrafter"/>
</dbReference>
<comment type="similarity">
    <text evidence="3">Belongs to the TRAFAC class translation factor GTPase superfamily. Classic translation factor GTPase family. BipA subfamily.</text>
</comment>
<dbReference type="GO" id="GO:0003924">
    <property type="term" value="F:GTPase activity"/>
    <property type="evidence" value="ECO:0007669"/>
    <property type="project" value="UniProtKB-UniRule"/>
</dbReference>
<dbReference type="InterPro" id="IPR048876">
    <property type="entry name" value="BipA_C"/>
</dbReference>
<dbReference type="InterPro" id="IPR000795">
    <property type="entry name" value="T_Tr_GTP-bd_dom"/>
</dbReference>
<comment type="caution">
    <text evidence="5">The sequence shown here is derived from an EMBL/GenBank/DDBJ whole genome shotgun (WGS) entry which is preliminary data.</text>
</comment>
<comment type="catalytic activity">
    <reaction evidence="3">
        <text>GTP + H2O = GDP + phosphate + H(+)</text>
        <dbReference type="Rhea" id="RHEA:19669"/>
        <dbReference type="ChEBI" id="CHEBI:15377"/>
        <dbReference type="ChEBI" id="CHEBI:15378"/>
        <dbReference type="ChEBI" id="CHEBI:37565"/>
        <dbReference type="ChEBI" id="CHEBI:43474"/>
        <dbReference type="ChEBI" id="CHEBI:58189"/>
    </reaction>
</comment>
<dbReference type="CDD" id="cd01891">
    <property type="entry name" value="TypA_BipA"/>
    <property type="match status" value="1"/>
</dbReference>
<dbReference type="HAMAP" id="MF_00849">
    <property type="entry name" value="BipA"/>
    <property type="match status" value="1"/>
</dbReference>
<dbReference type="Proteomes" id="UP000295718">
    <property type="component" value="Unassembled WGS sequence"/>
</dbReference>
<dbReference type="InterPro" id="IPR004161">
    <property type="entry name" value="EFTu-like_2"/>
</dbReference>
<dbReference type="OrthoDB" id="9801591at2"/>
<dbReference type="GO" id="GO:0043022">
    <property type="term" value="F:ribosome binding"/>
    <property type="evidence" value="ECO:0007669"/>
    <property type="project" value="UniProtKB-UniRule"/>
</dbReference>
<dbReference type="Gene3D" id="3.40.50.300">
    <property type="entry name" value="P-loop containing nucleotide triphosphate hydrolases"/>
    <property type="match status" value="1"/>
</dbReference>
<dbReference type="InterPro" id="IPR027417">
    <property type="entry name" value="P-loop_NTPase"/>
</dbReference>
<keyword evidence="3" id="KW-0820">tRNA-binding</keyword>
<feature type="domain" description="Tr-type G" evidence="4">
    <location>
        <begin position="6"/>
        <end position="201"/>
    </location>
</feature>
<dbReference type="PANTHER" id="PTHR42908">
    <property type="entry name" value="TRANSLATION ELONGATION FACTOR-RELATED"/>
    <property type="match status" value="1"/>
</dbReference>
<dbReference type="PRINTS" id="PR00315">
    <property type="entry name" value="ELONGATNFCT"/>
</dbReference>
<dbReference type="InterPro" id="IPR000640">
    <property type="entry name" value="EFG_V-like"/>
</dbReference>
<dbReference type="STRING" id="1469948.GCA_000732725_01796"/>
<dbReference type="InterPro" id="IPR047043">
    <property type="entry name" value="BipA_III"/>
</dbReference>
<dbReference type="InterPro" id="IPR005225">
    <property type="entry name" value="Small_GTP-bd"/>
</dbReference>
<keyword evidence="3" id="KW-0378">Hydrolase</keyword>
<accession>A0A4R1R0S8</accession>
<dbReference type="SMART" id="SM00838">
    <property type="entry name" value="EFG_C"/>
    <property type="match status" value="1"/>
</dbReference>
<dbReference type="Pfam" id="PF00679">
    <property type="entry name" value="EFG_C"/>
    <property type="match status" value="1"/>
</dbReference>
<dbReference type="CDD" id="cd03710">
    <property type="entry name" value="BipA_TypA_C"/>
    <property type="match status" value="1"/>
</dbReference>
<evidence type="ECO:0000256" key="3">
    <source>
        <dbReference type="HAMAP-Rule" id="MF_00849"/>
    </source>
</evidence>
<dbReference type="NCBIfam" id="TIGR01394">
    <property type="entry name" value="TypA_BipA"/>
    <property type="match status" value="1"/>
</dbReference>
<dbReference type="FunFam" id="2.40.50.250:FF:000001">
    <property type="entry name" value="GTP-binding protein TypA"/>
    <property type="match status" value="1"/>
</dbReference>
<gene>
    <name evidence="3" type="primary">bipA</name>
    <name evidence="5" type="ORF">EDD76_10591</name>
</gene>